<feature type="transmembrane region" description="Helical" evidence="5">
    <location>
        <begin position="199"/>
        <end position="221"/>
    </location>
</feature>
<keyword evidence="2 5" id="KW-0812">Transmembrane</keyword>
<dbReference type="PANTHER" id="PTHR37422">
    <property type="entry name" value="TEICHURONIC ACID BIOSYNTHESIS PROTEIN TUAE"/>
    <property type="match status" value="1"/>
</dbReference>
<dbReference type="PANTHER" id="PTHR37422:SF13">
    <property type="entry name" value="LIPOPOLYSACCHARIDE BIOSYNTHESIS PROTEIN PA4999-RELATED"/>
    <property type="match status" value="1"/>
</dbReference>
<feature type="transmembrane region" description="Helical" evidence="5">
    <location>
        <begin position="123"/>
        <end position="144"/>
    </location>
</feature>
<feature type="transmembrane region" description="Helical" evidence="5">
    <location>
        <begin position="151"/>
        <end position="169"/>
    </location>
</feature>
<feature type="transmembrane region" description="Helical" evidence="5">
    <location>
        <begin position="289"/>
        <end position="310"/>
    </location>
</feature>
<keyword evidence="7" id="KW-0436">Ligase</keyword>
<reference evidence="7 8" key="1">
    <citation type="journal article" date="2019" name="Int. J. Syst. Evol. Microbiol.">
        <title>The Global Catalogue of Microorganisms (GCM) 10K type strain sequencing project: providing services to taxonomists for standard genome sequencing and annotation.</title>
        <authorList>
            <consortium name="The Broad Institute Genomics Platform"/>
            <consortium name="The Broad Institute Genome Sequencing Center for Infectious Disease"/>
            <person name="Wu L."/>
            <person name="Ma J."/>
        </authorList>
    </citation>
    <scope>NUCLEOTIDE SEQUENCE [LARGE SCALE GENOMIC DNA]</scope>
    <source>
        <strain evidence="7 8">JCM 15608</strain>
    </source>
</reference>
<feature type="transmembrane region" description="Helical" evidence="5">
    <location>
        <begin position="381"/>
        <end position="398"/>
    </location>
</feature>
<evidence type="ECO:0000256" key="1">
    <source>
        <dbReference type="ARBA" id="ARBA00004141"/>
    </source>
</evidence>
<gene>
    <name evidence="7" type="ORF">GCM10009111_00620</name>
</gene>
<feature type="transmembrane region" description="Helical" evidence="5">
    <location>
        <begin position="242"/>
        <end position="259"/>
    </location>
</feature>
<accession>A0ABN1L228</accession>
<dbReference type="EMBL" id="BAAAFA010000001">
    <property type="protein sequence ID" value="GAA0810156.1"/>
    <property type="molecule type" value="Genomic_DNA"/>
</dbReference>
<sequence>MFSNSIKNINVLLFNCFLLLIFWLPIPLGSNRAWAWGIIEVAAFLMLATYLLLAIKTNENVVNALKPYKLLIVSFLLVQLWVVIQYTPLPSSLVYAISPHLIDVYGAPKNEFQTFSVSPSDSYIASLKGVAYLALMLLSILLVTSEKRLKQLLLVMVCSGTFQAVYGSLQAMSGNELSWIFEVQNSTIATGSFIYKNHFANFLLLCLSMGVGLLVASLSKNKFINKRAQIRELIGSLLKGKAILRIALALMVIGLVMSRSRMGNAAFFIAMSATGIFAFIYYKHRSKGLSILLVSLLVIDTFILGAWFGLDKLKTRIEQTALSQESRDEVNIYGLELINDFTITGTGAGTFYTIFPMVKGDDIKLFYDHAHNDYLQFTIEYGIPITMLLAAIVLMSLKQTIYTMRKRQNSLMKGTAFGCMMAIIGMLIHSSVDFNLQSPANASYFVLVLTLAWQSRHLLRGQSHHKKAAQPHNY</sequence>
<dbReference type="InterPro" id="IPR051533">
    <property type="entry name" value="WaaL-like"/>
</dbReference>
<organism evidence="7 8">
    <name type="scientific">Colwellia asteriadis</name>
    <dbReference type="NCBI Taxonomy" id="517723"/>
    <lineage>
        <taxon>Bacteria</taxon>
        <taxon>Pseudomonadati</taxon>
        <taxon>Pseudomonadota</taxon>
        <taxon>Gammaproteobacteria</taxon>
        <taxon>Alteromonadales</taxon>
        <taxon>Colwelliaceae</taxon>
        <taxon>Colwellia</taxon>
    </lineage>
</organism>
<evidence type="ECO:0000256" key="5">
    <source>
        <dbReference type="SAM" id="Phobius"/>
    </source>
</evidence>
<comment type="subcellular location">
    <subcellularLocation>
        <location evidence="1">Membrane</location>
        <topology evidence="1">Multi-pass membrane protein</topology>
    </subcellularLocation>
</comment>
<protein>
    <submittedName>
        <fullName evidence="7">O-antigen ligase</fullName>
    </submittedName>
</protein>
<feature type="transmembrane region" description="Helical" evidence="5">
    <location>
        <begin position="442"/>
        <end position="459"/>
    </location>
</feature>
<keyword evidence="3 5" id="KW-1133">Transmembrane helix</keyword>
<dbReference type="GO" id="GO:0016874">
    <property type="term" value="F:ligase activity"/>
    <property type="evidence" value="ECO:0007669"/>
    <property type="project" value="UniProtKB-KW"/>
</dbReference>
<evidence type="ECO:0000259" key="6">
    <source>
        <dbReference type="Pfam" id="PF04932"/>
    </source>
</evidence>
<keyword evidence="4 5" id="KW-0472">Membrane</keyword>
<comment type="caution">
    <text evidence="7">The sequence shown here is derived from an EMBL/GenBank/DDBJ whole genome shotgun (WGS) entry which is preliminary data.</text>
</comment>
<evidence type="ECO:0000256" key="4">
    <source>
        <dbReference type="ARBA" id="ARBA00023136"/>
    </source>
</evidence>
<dbReference type="Proteomes" id="UP001500021">
    <property type="component" value="Unassembled WGS sequence"/>
</dbReference>
<name>A0ABN1L228_9GAMM</name>
<feature type="transmembrane region" description="Helical" evidence="5">
    <location>
        <begin position="12"/>
        <end position="28"/>
    </location>
</feature>
<dbReference type="RefSeq" id="WP_343813535.1">
    <property type="nucleotide sequence ID" value="NZ_BAAAFA010000001.1"/>
</dbReference>
<feature type="domain" description="O-antigen ligase-related" evidence="6">
    <location>
        <begin position="246"/>
        <end position="389"/>
    </location>
</feature>
<evidence type="ECO:0000313" key="8">
    <source>
        <dbReference type="Proteomes" id="UP001500021"/>
    </source>
</evidence>
<feature type="transmembrane region" description="Helical" evidence="5">
    <location>
        <begin position="67"/>
        <end position="84"/>
    </location>
</feature>
<feature type="transmembrane region" description="Helical" evidence="5">
    <location>
        <begin position="265"/>
        <end position="282"/>
    </location>
</feature>
<dbReference type="Pfam" id="PF04932">
    <property type="entry name" value="Wzy_C"/>
    <property type="match status" value="1"/>
</dbReference>
<keyword evidence="8" id="KW-1185">Reference proteome</keyword>
<evidence type="ECO:0000313" key="7">
    <source>
        <dbReference type="EMBL" id="GAA0810156.1"/>
    </source>
</evidence>
<evidence type="ECO:0000256" key="2">
    <source>
        <dbReference type="ARBA" id="ARBA00022692"/>
    </source>
</evidence>
<feature type="transmembrane region" description="Helical" evidence="5">
    <location>
        <begin position="34"/>
        <end position="55"/>
    </location>
</feature>
<evidence type="ECO:0000256" key="3">
    <source>
        <dbReference type="ARBA" id="ARBA00022989"/>
    </source>
</evidence>
<feature type="transmembrane region" description="Helical" evidence="5">
    <location>
        <begin position="410"/>
        <end position="430"/>
    </location>
</feature>
<dbReference type="InterPro" id="IPR007016">
    <property type="entry name" value="O-antigen_ligase-rel_domated"/>
</dbReference>
<proteinExistence type="predicted"/>